<dbReference type="InterPro" id="IPR020904">
    <property type="entry name" value="Sc_DH/Rdtase_CS"/>
</dbReference>
<evidence type="ECO:0000313" key="5">
    <source>
        <dbReference type="Proteomes" id="UP000198430"/>
    </source>
</evidence>
<dbReference type="InterPro" id="IPR036291">
    <property type="entry name" value="NAD(P)-bd_dom_sf"/>
</dbReference>
<dbReference type="PANTHER" id="PTHR43008">
    <property type="entry name" value="BENZIL REDUCTASE"/>
    <property type="match status" value="1"/>
</dbReference>
<dbReference type="PROSITE" id="PS00061">
    <property type="entry name" value="ADH_SHORT"/>
    <property type="match status" value="1"/>
</dbReference>
<gene>
    <name evidence="4" type="primary">cbr_2</name>
    <name evidence="4" type="ORF">IWT140_00068</name>
</gene>
<dbReference type="Proteomes" id="UP000198430">
    <property type="component" value="Unassembled WGS sequence"/>
</dbReference>
<comment type="similarity">
    <text evidence="1 3">Belongs to the short-chain dehydrogenases/reductases (SDR) family.</text>
</comment>
<dbReference type="PRINTS" id="PR00081">
    <property type="entry name" value="GDHRDH"/>
</dbReference>
<dbReference type="PRINTS" id="PR00080">
    <property type="entry name" value="SDRFAMILY"/>
</dbReference>
<dbReference type="PANTHER" id="PTHR43008:SF4">
    <property type="entry name" value="CHAIN DEHYDROGENASE, PUTATIVE (AFU_ORTHOLOGUE AFUA_4G08710)-RELATED"/>
    <property type="match status" value="1"/>
</dbReference>
<dbReference type="GO" id="GO:0050664">
    <property type="term" value="F:oxidoreductase activity, acting on NAD(P)H, oxygen as acceptor"/>
    <property type="evidence" value="ECO:0007669"/>
    <property type="project" value="TreeGrafter"/>
</dbReference>
<dbReference type="EMBL" id="BCMH01000001">
    <property type="protein sequence ID" value="GAX02471.1"/>
    <property type="molecule type" value="Genomic_DNA"/>
</dbReference>
<comment type="caution">
    <text evidence="4">The sequence shown here is derived from an EMBL/GenBank/DDBJ whole genome shotgun (WGS) entry which is preliminary data.</text>
</comment>
<dbReference type="AlphaFoldDB" id="A0A1Z5IM41"/>
<accession>A0A1Z5IM41</accession>
<sequence>MMSKNTIVTLITGAEKGLGREYAEQLGKKGQHIFIGAYDMDAGKKTQEELSAEGIAVDLVHCDITDQSTIDSAMAAIDKKFGYLNILLNNAGISGGAPKKPSETSDAFLRKVFDTNFFGTTAMVRTALPLLKKAPFGKILNVSSEMGSLTASMDKNSLFYHLNSFAYSASKSAVNWITVSFAKELEGTSVTVNSVDPGMTATDLLNKKAFEEHGAQSVADGARRGIEMASDPKNDANGTFTQEAGKVAW</sequence>
<evidence type="ECO:0000313" key="4">
    <source>
        <dbReference type="EMBL" id="GAX02471.1"/>
    </source>
</evidence>
<protein>
    <submittedName>
        <fullName evidence="4">Carbonyl reductase</fullName>
    </submittedName>
</protein>
<dbReference type="Gene3D" id="3.40.50.720">
    <property type="entry name" value="NAD(P)-binding Rossmann-like Domain"/>
    <property type="match status" value="1"/>
</dbReference>
<keyword evidence="2" id="KW-0560">Oxidoreductase</keyword>
<dbReference type="SUPFAM" id="SSF51735">
    <property type="entry name" value="NAD(P)-binding Rossmann-fold domains"/>
    <property type="match status" value="1"/>
</dbReference>
<keyword evidence="5" id="KW-1185">Reference proteome</keyword>
<dbReference type="InterPro" id="IPR002347">
    <property type="entry name" value="SDR_fam"/>
</dbReference>
<dbReference type="Pfam" id="PF00106">
    <property type="entry name" value="adh_short"/>
    <property type="match status" value="1"/>
</dbReference>
<evidence type="ECO:0000256" key="2">
    <source>
        <dbReference type="ARBA" id="ARBA00023002"/>
    </source>
</evidence>
<evidence type="ECO:0000256" key="3">
    <source>
        <dbReference type="RuleBase" id="RU000363"/>
    </source>
</evidence>
<name>A0A1Z5IM41_9LACO</name>
<evidence type="ECO:0000256" key="1">
    <source>
        <dbReference type="ARBA" id="ARBA00006484"/>
    </source>
</evidence>
<proteinExistence type="inferred from homology"/>
<organism evidence="4 5">
    <name type="scientific">Secundilactobacillus pentosiphilus</name>
    <dbReference type="NCBI Taxonomy" id="1714682"/>
    <lineage>
        <taxon>Bacteria</taxon>
        <taxon>Bacillati</taxon>
        <taxon>Bacillota</taxon>
        <taxon>Bacilli</taxon>
        <taxon>Lactobacillales</taxon>
        <taxon>Lactobacillaceae</taxon>
        <taxon>Secundilactobacillus</taxon>
    </lineage>
</organism>
<reference evidence="4 5" key="1">
    <citation type="submission" date="2015-11" db="EMBL/GenBank/DDBJ databases">
        <title>Draft genome sequences of new species of the genus Lactobacillus isolated from orchardgrass silage.</title>
        <authorList>
            <person name="Tohno M."/>
            <person name="Tanizawa Y."/>
            <person name="Arita M."/>
        </authorList>
    </citation>
    <scope>NUCLEOTIDE SEQUENCE [LARGE SCALE GENOMIC DNA]</scope>
    <source>
        <strain evidence="4 5">IWT140</strain>
    </source>
</reference>